<dbReference type="InterPro" id="IPR012337">
    <property type="entry name" value="RNaseH-like_sf"/>
</dbReference>
<gene>
    <name evidence="2" type="ORF">LCGC14_3160200</name>
</gene>
<dbReference type="InterPro" id="IPR038720">
    <property type="entry name" value="YprB_RNase_H-like_dom"/>
</dbReference>
<comment type="caution">
    <text evidence="2">The sequence shown here is derived from an EMBL/GenBank/DDBJ whole genome shotgun (WGS) entry which is preliminary data.</text>
</comment>
<dbReference type="InterPro" id="IPR036397">
    <property type="entry name" value="RNaseH_sf"/>
</dbReference>
<evidence type="ECO:0000259" key="1">
    <source>
        <dbReference type="Pfam" id="PF13482"/>
    </source>
</evidence>
<name>A0A0F8VRH2_9ZZZZ</name>
<dbReference type="Gene3D" id="3.30.420.10">
    <property type="entry name" value="Ribonuclease H-like superfamily/Ribonuclease H"/>
    <property type="match status" value="1"/>
</dbReference>
<accession>A0A0F8VRH2</accession>
<dbReference type="Pfam" id="PF13482">
    <property type="entry name" value="RNase_H_2"/>
    <property type="match status" value="1"/>
</dbReference>
<dbReference type="GO" id="GO:0003676">
    <property type="term" value="F:nucleic acid binding"/>
    <property type="evidence" value="ECO:0007669"/>
    <property type="project" value="InterPro"/>
</dbReference>
<feature type="domain" description="YprB ribonuclease H-like" evidence="1">
    <location>
        <begin position="4"/>
        <end position="99"/>
    </location>
</feature>
<sequence>MKVAFFDLETSDLKADIGRILIGSVYSYPEGTMKTFRLDEVNGGERMWDDRKIARLIRDELNKHQLVVGWYSKGFDLPFLSTRLANYNMDRIKRHFHLDL</sequence>
<evidence type="ECO:0000313" key="2">
    <source>
        <dbReference type="EMBL" id="KKK46943.1"/>
    </source>
</evidence>
<protein>
    <recommendedName>
        <fullName evidence="1">YprB ribonuclease H-like domain-containing protein</fullName>
    </recommendedName>
</protein>
<reference evidence="2" key="1">
    <citation type="journal article" date="2015" name="Nature">
        <title>Complex archaea that bridge the gap between prokaryotes and eukaryotes.</title>
        <authorList>
            <person name="Spang A."/>
            <person name="Saw J.H."/>
            <person name="Jorgensen S.L."/>
            <person name="Zaremba-Niedzwiedzka K."/>
            <person name="Martijn J."/>
            <person name="Lind A.E."/>
            <person name="van Eijk R."/>
            <person name="Schleper C."/>
            <person name="Guy L."/>
            <person name="Ettema T.J."/>
        </authorList>
    </citation>
    <scope>NUCLEOTIDE SEQUENCE</scope>
</reference>
<dbReference type="AlphaFoldDB" id="A0A0F8VRH2"/>
<dbReference type="SUPFAM" id="SSF53098">
    <property type="entry name" value="Ribonuclease H-like"/>
    <property type="match status" value="1"/>
</dbReference>
<organism evidence="2">
    <name type="scientific">marine sediment metagenome</name>
    <dbReference type="NCBI Taxonomy" id="412755"/>
    <lineage>
        <taxon>unclassified sequences</taxon>
        <taxon>metagenomes</taxon>
        <taxon>ecological metagenomes</taxon>
    </lineage>
</organism>
<proteinExistence type="predicted"/>
<dbReference type="EMBL" id="LAZR01069829">
    <property type="protein sequence ID" value="KKK46943.1"/>
    <property type="molecule type" value="Genomic_DNA"/>
</dbReference>